<name>A0A1H4RP04_9BACT</name>
<reference evidence="1 2" key="1">
    <citation type="submission" date="2016-10" db="EMBL/GenBank/DDBJ databases">
        <authorList>
            <person name="de Groot N.N."/>
        </authorList>
    </citation>
    <scope>NUCLEOTIDE SEQUENCE [LARGE SCALE GENOMIC DNA]</scope>
    <source>
        <strain evidence="1 2">AB35.6</strain>
    </source>
</reference>
<dbReference type="GO" id="GO:0016301">
    <property type="term" value="F:kinase activity"/>
    <property type="evidence" value="ECO:0007669"/>
    <property type="project" value="UniProtKB-KW"/>
</dbReference>
<evidence type="ECO:0000313" key="2">
    <source>
        <dbReference type="Proteomes" id="UP000182409"/>
    </source>
</evidence>
<keyword evidence="1" id="KW-0808">Transferase</keyword>
<dbReference type="EMBL" id="FNSD01000001">
    <property type="protein sequence ID" value="SEC33623.1"/>
    <property type="molecule type" value="Genomic_DNA"/>
</dbReference>
<dbReference type="AlphaFoldDB" id="A0A1H4RP04"/>
<accession>A0A1H4RP04</accession>
<dbReference type="InterPro" id="IPR027417">
    <property type="entry name" value="P-loop_NTPase"/>
</dbReference>
<dbReference type="SUPFAM" id="SSF53795">
    <property type="entry name" value="PEP carboxykinase-like"/>
    <property type="match status" value="1"/>
</dbReference>
<proteinExistence type="predicted"/>
<protein>
    <submittedName>
        <fullName evidence="1">Hpr(Ser) kinase/phosphatase</fullName>
    </submittedName>
</protein>
<evidence type="ECO:0000313" key="1">
    <source>
        <dbReference type="EMBL" id="SEC33623.1"/>
    </source>
</evidence>
<sequence>MPVPYVSDQIPPDSTGAGGHFHYVISGLTVWSEIEMPSAIVAEAIGGGEPDVRITLGEVPAHLAAPAKQGAEWEFSPSEFLLRMRDLLDVYVSGGNSILLQPSATCDPGDLVLYLLGTCFAILLQQRGRVVLHASAVAVGDRAMLFCGASGMGKSTMAAMLSERGYPLLNDDVCNLSPGEDGQYSVYPDGRMLKLWARSVDHLQWTKTDHARVRHDADKFYMAPASVDLKPRSVGSVYMLHVAEGDDVATLTPLNLAESMSQLILNAYRPALVHAMDMVPAYFAASAGIQRHAGVFRLSRPMDFSRAAEALDLLESQWSSAL</sequence>
<dbReference type="Gene3D" id="3.40.50.300">
    <property type="entry name" value="P-loop containing nucleotide triphosphate hydrolases"/>
    <property type="match status" value="1"/>
</dbReference>
<keyword evidence="1" id="KW-0418">Kinase</keyword>
<organism evidence="1 2">
    <name type="scientific">Terriglobus roseus</name>
    <dbReference type="NCBI Taxonomy" id="392734"/>
    <lineage>
        <taxon>Bacteria</taxon>
        <taxon>Pseudomonadati</taxon>
        <taxon>Acidobacteriota</taxon>
        <taxon>Terriglobia</taxon>
        <taxon>Terriglobales</taxon>
        <taxon>Acidobacteriaceae</taxon>
        <taxon>Terriglobus</taxon>
    </lineage>
</organism>
<gene>
    <name evidence="1" type="ORF">SAMN05443244_3211</name>
</gene>
<dbReference type="Proteomes" id="UP000182409">
    <property type="component" value="Unassembled WGS sequence"/>
</dbReference>